<feature type="domain" description="UspA" evidence="4">
    <location>
        <begin position="154"/>
        <end position="292"/>
    </location>
</feature>
<keyword evidence="2" id="KW-0547">Nucleotide-binding</keyword>
<comment type="similarity">
    <text evidence="1">Belongs to the universal stress protein A family.</text>
</comment>
<dbReference type="InterPro" id="IPR006016">
    <property type="entry name" value="UspA"/>
</dbReference>
<name>A0A1S1LW64_MYCCH</name>
<evidence type="ECO:0000259" key="4">
    <source>
        <dbReference type="Pfam" id="PF00582"/>
    </source>
</evidence>
<dbReference type="InterPro" id="IPR006015">
    <property type="entry name" value="Universal_stress_UspA"/>
</dbReference>
<dbReference type="GO" id="GO:0005524">
    <property type="term" value="F:ATP binding"/>
    <property type="evidence" value="ECO:0007669"/>
    <property type="project" value="UniProtKB-KW"/>
</dbReference>
<evidence type="ECO:0000256" key="1">
    <source>
        <dbReference type="ARBA" id="ARBA00008791"/>
    </source>
</evidence>
<dbReference type="PANTHER" id="PTHR46268:SF27">
    <property type="entry name" value="UNIVERSAL STRESS PROTEIN RV2623"/>
    <property type="match status" value="1"/>
</dbReference>
<dbReference type="PRINTS" id="PR01438">
    <property type="entry name" value="UNVRSLSTRESS"/>
</dbReference>
<keyword evidence="3" id="KW-0067">ATP-binding</keyword>
<dbReference type="InterPro" id="IPR014729">
    <property type="entry name" value="Rossmann-like_a/b/a_fold"/>
</dbReference>
<dbReference type="Proteomes" id="UP000179441">
    <property type="component" value="Unassembled WGS sequence"/>
</dbReference>
<dbReference type="PANTHER" id="PTHR46268">
    <property type="entry name" value="STRESS RESPONSE PROTEIN NHAX"/>
    <property type="match status" value="1"/>
</dbReference>
<evidence type="ECO:0000313" key="6">
    <source>
        <dbReference type="Proteomes" id="UP000179441"/>
    </source>
</evidence>
<evidence type="ECO:0000256" key="2">
    <source>
        <dbReference type="ARBA" id="ARBA00022741"/>
    </source>
</evidence>
<organism evidence="5 6">
    <name type="scientific">Mycobacteroides chelonae</name>
    <name type="common">Mycobacterium chelonae</name>
    <dbReference type="NCBI Taxonomy" id="1774"/>
    <lineage>
        <taxon>Bacteria</taxon>
        <taxon>Bacillati</taxon>
        <taxon>Actinomycetota</taxon>
        <taxon>Actinomycetes</taxon>
        <taxon>Mycobacteriales</taxon>
        <taxon>Mycobacteriaceae</taxon>
        <taxon>Mycobacteroides</taxon>
    </lineage>
</organism>
<gene>
    <name evidence="5" type="ORF">BKG84_20520</name>
</gene>
<keyword evidence="6" id="KW-1185">Reference proteome</keyword>
<dbReference type="Gene3D" id="3.40.50.620">
    <property type="entry name" value="HUPs"/>
    <property type="match status" value="2"/>
</dbReference>
<dbReference type="RefSeq" id="WP_070930860.1">
    <property type="nucleotide sequence ID" value="NZ_CP050145.1"/>
</dbReference>
<dbReference type="AlphaFoldDB" id="A0A1S1LW64"/>
<feature type="domain" description="UspA" evidence="4">
    <location>
        <begin position="9"/>
        <end position="146"/>
    </location>
</feature>
<dbReference type="Pfam" id="PF00582">
    <property type="entry name" value="Usp"/>
    <property type="match status" value="2"/>
</dbReference>
<evidence type="ECO:0000256" key="3">
    <source>
        <dbReference type="ARBA" id="ARBA00022840"/>
    </source>
</evidence>
<comment type="caution">
    <text evidence="5">The sequence shown here is derived from an EMBL/GenBank/DDBJ whole genome shotgun (WGS) entry which is preliminary data.</text>
</comment>
<dbReference type="SUPFAM" id="SSF52402">
    <property type="entry name" value="Adenine nucleotide alpha hydrolases-like"/>
    <property type="match status" value="2"/>
</dbReference>
<dbReference type="EMBL" id="MLIS01000002">
    <property type="protein sequence ID" value="OHU76579.1"/>
    <property type="molecule type" value="Genomic_DNA"/>
</dbReference>
<accession>A0A1S1LW64</accession>
<proteinExistence type="inferred from homology"/>
<protein>
    <submittedName>
        <fullName evidence="5">Universal stress protein</fullName>
    </submittedName>
</protein>
<evidence type="ECO:0000313" key="5">
    <source>
        <dbReference type="EMBL" id="OHU76579.1"/>
    </source>
</evidence>
<sequence length="294" mass="30754">MTATTPNPHILVGIDGSTSALHALTWAGAEAQQRNLPLTLVHAVDHSSFGQGYNLGASASFFDHLDTDGAEFLSQAKDHVYALFPNVEVSTVKAAGKPVAILVELSRNAVMTVLGSSGLGGFTGMMAGSVSVSLTAKGHSPVVVVREAAGPAGPVVVGVADSDSSDGALAWAFEEASMRHAELVAVHVWNNIPPGYVYAYTAWSAVDSTTEERRQEQILAERLSGWQEKHPDVPVRRVLAIGHPADVLLRASEGAQLIVTGSRGRGDVAGFFLGSTSHALIHKAACPVLVTPRP</sequence>
<reference evidence="5 6" key="1">
    <citation type="submission" date="2016-10" db="EMBL/GenBank/DDBJ databases">
        <title>Evaluation of Human, Veterinary and Environmental Mycobacterium chelonae Isolates by Core Genome Phylogenomic Analysis, Targeted Gene Comparison, and Anti-microbial Susceptibility Patterns: A Tale of Mistaken Identities.</title>
        <authorList>
            <person name="Fogelson S.B."/>
            <person name="Camus A.C."/>
            <person name="Lorenz W."/>
            <person name="Vasireddy R."/>
            <person name="Vasireddy S."/>
            <person name="Smith T."/>
            <person name="Brown-Elliott B.A."/>
            <person name="Wallace R.J.Jr."/>
            <person name="Hasan N.A."/>
            <person name="Reischl U."/>
            <person name="Sanchez S."/>
        </authorList>
    </citation>
    <scope>NUCLEOTIDE SEQUENCE [LARGE SCALE GENOMIC DNA]</scope>
    <source>
        <strain evidence="5 6">15518</strain>
    </source>
</reference>